<dbReference type="GeneID" id="22160274"/>
<feature type="domain" description="CoA carboxyltransferase N-terminal" evidence="5">
    <location>
        <begin position="32"/>
        <end position="302"/>
    </location>
</feature>
<keyword evidence="3" id="KW-0863">Zinc-finger</keyword>
<geneLocation type="chloroplast" evidence="6"/>
<evidence type="ECO:0000256" key="2">
    <source>
        <dbReference type="ARBA" id="ARBA00022679"/>
    </source>
</evidence>
<evidence type="ECO:0000256" key="4">
    <source>
        <dbReference type="SAM" id="MobiDB-lite"/>
    </source>
</evidence>
<feature type="compositionally biased region" description="Basic and acidic residues" evidence="4">
    <location>
        <begin position="337"/>
        <end position="351"/>
    </location>
</feature>
<dbReference type="NCBIfam" id="TIGR00515">
    <property type="entry name" value="accD"/>
    <property type="match status" value="1"/>
</dbReference>
<feature type="binding site" evidence="3">
    <location>
        <position position="58"/>
    </location>
    <ligand>
        <name>Zn(2+)</name>
        <dbReference type="ChEBI" id="CHEBI:29105"/>
    </ligand>
</feature>
<keyword evidence="3" id="KW-0443">Lipid metabolism</keyword>
<dbReference type="AlphaFoldDB" id="A0A097KP02"/>
<comment type="pathway">
    <text evidence="3">Lipid metabolism; malonyl-CoA biosynthesis; malonyl-CoA from acetyl-CoA: step 1/1.</text>
</comment>
<keyword evidence="3" id="KW-0067">ATP-binding</keyword>
<comment type="function">
    <text evidence="3">Component of the acetyl coenzyme A carboxylase (ACC) complex. Biotin carboxylase (BC) catalyzes the carboxylation of biotin on its carrier protein (BCCP) and then the CO(2) group is transferred by the transcarboxylase to acetyl-CoA to form malonyl-CoA.</text>
</comment>
<dbReference type="GO" id="GO:0008270">
    <property type="term" value="F:zinc ion binding"/>
    <property type="evidence" value="ECO:0007669"/>
    <property type="project" value="UniProtKB-UniRule"/>
</dbReference>
<dbReference type="GO" id="GO:0009317">
    <property type="term" value="C:acetyl-CoA carboxylase complex"/>
    <property type="evidence" value="ECO:0007669"/>
    <property type="project" value="InterPro"/>
</dbReference>
<dbReference type="PROSITE" id="PS50980">
    <property type="entry name" value="COA_CT_NTER"/>
    <property type="match status" value="1"/>
</dbReference>
<protein>
    <recommendedName>
        <fullName evidence="3">Acetyl-coenzyme A carboxylase carboxyl transferase subunit beta, chloroplastic</fullName>
        <shortName evidence="3">ACCase subunit beta</shortName>
        <shortName evidence="3">Acetyl-CoA carboxylase carboxyltransferase subunit beta</shortName>
        <ecNumber evidence="3">2.1.3.15</ecNumber>
    </recommendedName>
</protein>
<dbReference type="GO" id="GO:0016743">
    <property type="term" value="F:carboxyl- or carbamoyltransferase activity"/>
    <property type="evidence" value="ECO:0007669"/>
    <property type="project" value="UniProtKB-UniRule"/>
</dbReference>
<organism evidence="6">
    <name type="scientific">Paradoxia multiseta</name>
    <dbReference type="NCBI Taxonomy" id="249350"/>
    <lineage>
        <taxon>Eukaryota</taxon>
        <taxon>Viridiplantae</taxon>
        <taxon>Chlorophyta</taxon>
        <taxon>core chlorophytes</taxon>
        <taxon>Trebouxiophyceae</taxon>
        <taxon>Trebouxiophyceae incertae sedis</taxon>
        <taxon>Coccomyxaceae</taxon>
        <taxon>Paradoxia</taxon>
    </lineage>
</organism>
<comment type="catalytic activity">
    <reaction evidence="3">
        <text>N(6)-carboxybiotinyl-L-lysyl-[protein] + acetyl-CoA = N(6)-biotinyl-L-lysyl-[protein] + malonyl-CoA</text>
        <dbReference type="Rhea" id="RHEA:54728"/>
        <dbReference type="Rhea" id="RHEA-COMP:10505"/>
        <dbReference type="Rhea" id="RHEA-COMP:10506"/>
        <dbReference type="ChEBI" id="CHEBI:57288"/>
        <dbReference type="ChEBI" id="CHEBI:57384"/>
        <dbReference type="ChEBI" id="CHEBI:83144"/>
        <dbReference type="ChEBI" id="CHEBI:83145"/>
        <dbReference type="EC" id="2.1.3.15"/>
    </reaction>
</comment>
<dbReference type="GO" id="GO:0006633">
    <property type="term" value="P:fatty acid biosynthetic process"/>
    <property type="evidence" value="ECO:0007669"/>
    <property type="project" value="UniProtKB-KW"/>
</dbReference>
<dbReference type="Pfam" id="PF01039">
    <property type="entry name" value="Carboxyl_trans"/>
    <property type="match status" value="1"/>
</dbReference>
<keyword evidence="3" id="KW-0862">Zinc</keyword>
<dbReference type="HAMAP" id="MF_01395">
    <property type="entry name" value="AcetylCoA_CT_beta"/>
    <property type="match status" value="1"/>
</dbReference>
<feature type="region of interest" description="Disordered" evidence="4">
    <location>
        <begin position="329"/>
        <end position="352"/>
    </location>
</feature>
<dbReference type="PANTHER" id="PTHR42995:SF5">
    <property type="entry name" value="ACETYL-COENZYME A CARBOXYLASE CARBOXYL TRANSFERASE SUBUNIT BETA, CHLOROPLASTIC"/>
    <property type="match status" value="1"/>
</dbReference>
<comment type="subcellular location">
    <subcellularLocation>
        <location evidence="3">Plastid</location>
        <location evidence="3">Chloroplast stroma</location>
    </subcellularLocation>
</comment>
<comment type="subunit">
    <text evidence="3">Acetyl-CoA carboxylase is a heterohexamer composed of biotin carboxyl carrier protein, biotin carboxylase and two subunits each of ACCase subunit alpha and ACCase plastid-coded subunit beta (accD).</text>
</comment>
<name>A0A097KP02_9CHLO</name>
<feature type="binding site" evidence="3">
    <location>
        <position position="55"/>
    </location>
    <ligand>
        <name>Zn(2+)</name>
        <dbReference type="ChEBI" id="CHEBI:29105"/>
    </ligand>
</feature>
<feature type="binding site" evidence="3">
    <location>
        <position position="39"/>
    </location>
    <ligand>
        <name>Zn(2+)</name>
        <dbReference type="ChEBI" id="CHEBI:29105"/>
    </ligand>
</feature>
<dbReference type="PRINTS" id="PR01070">
    <property type="entry name" value="ACCCTRFRASEB"/>
</dbReference>
<dbReference type="Gene3D" id="3.90.226.10">
    <property type="entry name" value="2-enoyl-CoA Hydratase, Chain A, domain 1"/>
    <property type="match status" value="1"/>
</dbReference>
<dbReference type="InterPro" id="IPR000438">
    <property type="entry name" value="Acetyl_CoA_COase_Trfase_b_su"/>
</dbReference>
<dbReference type="GO" id="GO:0009570">
    <property type="term" value="C:chloroplast stroma"/>
    <property type="evidence" value="ECO:0007669"/>
    <property type="project" value="UniProtKB-SubCell"/>
</dbReference>
<evidence type="ECO:0000259" key="5">
    <source>
        <dbReference type="PROSITE" id="PS50980"/>
    </source>
</evidence>
<dbReference type="GO" id="GO:0003989">
    <property type="term" value="F:acetyl-CoA carboxylase activity"/>
    <property type="evidence" value="ECO:0007669"/>
    <property type="project" value="InterPro"/>
</dbReference>
<comment type="subunit">
    <text evidence="1">Acetyl-CoA carboxylase is a heterohexamer composed of biotin carboxyl carrier protein, biotin carboxylase and 2 subunits each of ACCase subunit alpha and ACCase plastid-coded subunit beta (accD).</text>
</comment>
<keyword evidence="3" id="KW-0275">Fatty acid biosynthesis</keyword>
<dbReference type="InterPro" id="IPR029045">
    <property type="entry name" value="ClpP/crotonase-like_dom_sf"/>
</dbReference>
<dbReference type="UniPathway" id="UPA00655">
    <property type="reaction ID" value="UER00711"/>
</dbReference>
<gene>
    <name evidence="3 6" type="primary">accD</name>
</gene>
<keyword evidence="6" id="KW-0150">Chloroplast</keyword>
<dbReference type="RefSeq" id="YP_009106098.1">
    <property type="nucleotide sequence ID" value="NC_025540.1"/>
</dbReference>
<dbReference type="SUPFAM" id="SSF52096">
    <property type="entry name" value="ClpP/crotonase"/>
    <property type="match status" value="1"/>
</dbReference>
<feature type="region of interest" description="Disordered" evidence="4">
    <location>
        <begin position="399"/>
        <end position="427"/>
    </location>
</feature>
<accession>A0A097KP02</accession>
<evidence type="ECO:0000313" key="6">
    <source>
        <dbReference type="EMBL" id="AIT94896.1"/>
    </source>
</evidence>
<feature type="binding site" evidence="3">
    <location>
        <position position="36"/>
    </location>
    <ligand>
        <name>Zn(2+)</name>
        <dbReference type="ChEBI" id="CHEBI:29105"/>
    </ligand>
</feature>
<dbReference type="GO" id="GO:0005524">
    <property type="term" value="F:ATP binding"/>
    <property type="evidence" value="ECO:0007669"/>
    <property type="project" value="UniProtKB-KW"/>
</dbReference>
<feature type="zinc finger region" description="C4-type" evidence="3">
    <location>
        <begin position="36"/>
        <end position="58"/>
    </location>
</feature>
<feature type="compositionally biased region" description="Low complexity" evidence="4">
    <location>
        <begin position="404"/>
        <end position="421"/>
    </location>
</feature>
<keyword evidence="3" id="KW-0444">Lipid biosynthesis</keyword>
<evidence type="ECO:0000256" key="1">
    <source>
        <dbReference type="ARBA" id="ARBA00011842"/>
    </source>
</evidence>
<comment type="similarity">
    <text evidence="3">Belongs to the AccD/PCCB family.</text>
</comment>
<keyword evidence="3" id="KW-0276">Fatty acid metabolism</keyword>
<dbReference type="PANTHER" id="PTHR42995">
    <property type="entry name" value="ACETYL-COENZYME A CARBOXYLASE CARBOXYL TRANSFERASE SUBUNIT BETA, CHLOROPLASTIC"/>
    <property type="match status" value="1"/>
</dbReference>
<feature type="region of interest" description="Disordered" evidence="4">
    <location>
        <begin position="466"/>
        <end position="489"/>
    </location>
</feature>
<evidence type="ECO:0000256" key="3">
    <source>
        <dbReference type="HAMAP-Rule" id="MF_01395"/>
    </source>
</evidence>
<dbReference type="EC" id="2.1.3.15" evidence="3"/>
<reference evidence="6" key="1">
    <citation type="journal article" date="2014" name="BMC Evol. Biol.">
        <title>Chloroplast phylogenomic analysis resolves deep-level relationships within the green algal class Trebouxiophyceae.</title>
        <authorList>
            <person name="Lemieux C."/>
            <person name="Otis C."/>
            <person name="Turmel M."/>
        </authorList>
    </citation>
    <scope>NUCLEOTIDE SEQUENCE</scope>
</reference>
<sequence>MSILAWIEDQRKLKLLNAPKYNHPASDGSKGLWTRCDHCGVILYIKHLKENQRVCFGCGYHLQMDSQERIDHLIDESTWRPLDETLSPCDPLEFRDQKPYTERLKDAQEKTGLQDAVQTGTGMLDGIPIALGVMDFHFMGGSMGSVVGEKITRLIEYAAQEGLTLVLVCASGGARMQEGIFSLMQMAKISSALQIYQSCANLLYISVLTSPTTGGVTASFAMLGDLIFAEPKALIGFAGRRVIEQTLQEDLPDDFQTSEYLLHHGLLDLIVPRCFLKQALSETITLYKDAPFKRIGSIPYGVQNRLYFLTEEKARRKWHHWTASLSNTSNGLPVDSPGDRRLGEAESDEHQIPSLKDTTFKATLATWLKDSSQDEPYRQILVSLQTMFSLFAANAASGSSPLFSETPTTQQSQTSPEGQPGAVSHLSEPNASISQETVYELGDFSQASQDALLDGIPMAADLVASSAPADQDGRDMATDTGSQQDSRKSIVTHSSPLLELALDIGTEEGVAWRAFYTNQTLSPKVTFLNHLGPIDSPDESSKSALYRKGAAEKKFFYRMILNNSRV</sequence>
<dbReference type="InterPro" id="IPR011762">
    <property type="entry name" value="COA_CT_N"/>
</dbReference>
<feature type="compositionally biased region" description="Polar residues" evidence="4">
    <location>
        <begin position="479"/>
        <end position="489"/>
    </location>
</feature>
<keyword evidence="2 3" id="KW-0808">Transferase</keyword>
<keyword evidence="3" id="KW-0479">Metal-binding</keyword>
<dbReference type="EMBL" id="KM462879">
    <property type="protein sequence ID" value="AIT94896.1"/>
    <property type="molecule type" value="Genomic_DNA"/>
</dbReference>
<dbReference type="InterPro" id="IPR034733">
    <property type="entry name" value="AcCoA_carboxyl_beta"/>
</dbReference>
<keyword evidence="6" id="KW-0934">Plastid</keyword>
<comment type="cofactor">
    <cofactor evidence="3">
        <name>Zn(2+)</name>
        <dbReference type="ChEBI" id="CHEBI:29105"/>
    </cofactor>
    <text evidence="3">Binds 1 zinc ion per subunit.</text>
</comment>
<dbReference type="GO" id="GO:2001295">
    <property type="term" value="P:malonyl-CoA biosynthetic process"/>
    <property type="evidence" value="ECO:0007669"/>
    <property type="project" value="UniProtKB-UniRule"/>
</dbReference>
<keyword evidence="3" id="KW-0547">Nucleotide-binding</keyword>
<proteinExistence type="inferred from homology"/>